<feature type="compositionally biased region" description="Polar residues" evidence="1">
    <location>
        <begin position="18"/>
        <end position="28"/>
    </location>
</feature>
<keyword evidence="3" id="KW-1185">Reference proteome</keyword>
<sequence>MLTNTPKSDLIDRDTQDHITQINHTPSKTRQKKDTINPHEETIDQHTTPQNRILHHKITITTPLIEGLTLQPTNHPHKEEIHMTPPQDHKEIDTPIKIMNKPNIRNHPSSSLTKTDINYYP</sequence>
<organism evidence="2 3">
    <name type="scientific">Pelobates cultripes</name>
    <name type="common">Western spadefoot toad</name>
    <dbReference type="NCBI Taxonomy" id="61616"/>
    <lineage>
        <taxon>Eukaryota</taxon>
        <taxon>Metazoa</taxon>
        <taxon>Chordata</taxon>
        <taxon>Craniata</taxon>
        <taxon>Vertebrata</taxon>
        <taxon>Euteleostomi</taxon>
        <taxon>Amphibia</taxon>
        <taxon>Batrachia</taxon>
        <taxon>Anura</taxon>
        <taxon>Pelobatoidea</taxon>
        <taxon>Pelobatidae</taxon>
        <taxon>Pelobates</taxon>
    </lineage>
</organism>
<feature type="compositionally biased region" description="Basic and acidic residues" evidence="1">
    <location>
        <begin position="32"/>
        <end position="44"/>
    </location>
</feature>
<evidence type="ECO:0000313" key="2">
    <source>
        <dbReference type="EMBL" id="CAH2299254.1"/>
    </source>
</evidence>
<feature type="region of interest" description="Disordered" evidence="1">
    <location>
        <begin position="69"/>
        <end position="121"/>
    </location>
</feature>
<name>A0AAD1SDA6_PELCU</name>
<dbReference type="EMBL" id="OW240917">
    <property type="protein sequence ID" value="CAH2299254.1"/>
    <property type="molecule type" value="Genomic_DNA"/>
</dbReference>
<dbReference type="Proteomes" id="UP001295444">
    <property type="component" value="Chromosome 06"/>
</dbReference>
<evidence type="ECO:0000256" key="1">
    <source>
        <dbReference type="SAM" id="MobiDB-lite"/>
    </source>
</evidence>
<proteinExistence type="predicted"/>
<evidence type="ECO:0000313" key="3">
    <source>
        <dbReference type="Proteomes" id="UP001295444"/>
    </source>
</evidence>
<feature type="region of interest" description="Disordered" evidence="1">
    <location>
        <begin position="1"/>
        <end position="51"/>
    </location>
</feature>
<feature type="compositionally biased region" description="Polar residues" evidence="1">
    <location>
        <begin position="106"/>
        <end position="121"/>
    </location>
</feature>
<reference evidence="2" key="1">
    <citation type="submission" date="2022-03" db="EMBL/GenBank/DDBJ databases">
        <authorList>
            <person name="Alioto T."/>
            <person name="Alioto T."/>
            <person name="Gomez Garrido J."/>
        </authorList>
    </citation>
    <scope>NUCLEOTIDE SEQUENCE</scope>
</reference>
<gene>
    <name evidence="2" type="ORF">PECUL_23A030394</name>
</gene>
<protein>
    <submittedName>
        <fullName evidence="2">Uncharacterized protein</fullName>
    </submittedName>
</protein>
<accession>A0AAD1SDA6</accession>
<feature type="compositionally biased region" description="Basic and acidic residues" evidence="1">
    <location>
        <begin position="76"/>
        <end position="94"/>
    </location>
</feature>
<dbReference type="AlphaFoldDB" id="A0AAD1SDA6"/>